<dbReference type="PANTHER" id="PTHR11516:SF60">
    <property type="entry name" value="PYRUVATE DEHYDROGENASE E1 COMPONENT SUBUNIT ALPHA"/>
    <property type="match status" value="1"/>
</dbReference>
<dbReference type="Gene3D" id="3.40.50.970">
    <property type="match status" value="1"/>
</dbReference>
<evidence type="ECO:0000313" key="5">
    <source>
        <dbReference type="EMBL" id="CAB4663525.1"/>
    </source>
</evidence>
<evidence type="ECO:0000256" key="2">
    <source>
        <dbReference type="ARBA" id="ARBA00023002"/>
    </source>
</evidence>
<evidence type="ECO:0000256" key="1">
    <source>
        <dbReference type="ARBA" id="ARBA00001964"/>
    </source>
</evidence>
<sequence>MESDIAVELDYVSSYRRLLQFRRFEEIVGDGVRSGAIHGEMHLAIGHEAIAVGIEPLVRRGDAIISTHRPHLHALVAGVDPCVLLAELYERDGGLSGGKGGHMHLFDPDHDFMCTGIVGASAPLALGYAYERMLRESDEIAICIIGDGAANHGTFAESLNMAALYDIPVLFIVEDNGYAISVARSSSSAGEIHRRGESHGIPGWRCDGRRVQEVRSVAQEAFAHVRNGRGPAILVAECERFRGHYEGDIDHYRSSAEKDSFPDRDPILLAEKAMSEAGMSKEEMDSIEKQVTAEISGWLEDALRNPFPDPLQALNGVFTA</sequence>
<comment type="cofactor">
    <cofactor evidence="1">
        <name>thiamine diphosphate</name>
        <dbReference type="ChEBI" id="CHEBI:58937"/>
    </cofactor>
</comment>
<gene>
    <name evidence="5" type="ORF">UFOPK2310_00217</name>
</gene>
<dbReference type="InterPro" id="IPR029061">
    <property type="entry name" value="THDP-binding"/>
</dbReference>
<dbReference type="CDD" id="cd02000">
    <property type="entry name" value="TPP_E1_PDC_ADC_BCADC"/>
    <property type="match status" value="1"/>
</dbReference>
<keyword evidence="2" id="KW-0560">Oxidoreductase</keyword>
<dbReference type="InterPro" id="IPR001017">
    <property type="entry name" value="DH_E1"/>
</dbReference>
<keyword evidence="3" id="KW-0786">Thiamine pyrophosphate</keyword>
<dbReference type="AlphaFoldDB" id="A0A6J6LSS0"/>
<dbReference type="SUPFAM" id="SSF52518">
    <property type="entry name" value="Thiamin diphosphate-binding fold (THDP-binding)"/>
    <property type="match status" value="1"/>
</dbReference>
<organism evidence="5">
    <name type="scientific">freshwater metagenome</name>
    <dbReference type="NCBI Taxonomy" id="449393"/>
    <lineage>
        <taxon>unclassified sequences</taxon>
        <taxon>metagenomes</taxon>
        <taxon>ecological metagenomes</taxon>
    </lineage>
</organism>
<dbReference type="GO" id="GO:0004739">
    <property type="term" value="F:pyruvate dehydrogenase (acetyl-transferring) activity"/>
    <property type="evidence" value="ECO:0007669"/>
    <property type="project" value="TreeGrafter"/>
</dbReference>
<dbReference type="EMBL" id="CAEZWW010000013">
    <property type="protein sequence ID" value="CAB4663525.1"/>
    <property type="molecule type" value="Genomic_DNA"/>
</dbReference>
<evidence type="ECO:0000256" key="3">
    <source>
        <dbReference type="ARBA" id="ARBA00023052"/>
    </source>
</evidence>
<evidence type="ECO:0000259" key="4">
    <source>
        <dbReference type="Pfam" id="PF00676"/>
    </source>
</evidence>
<name>A0A6J6LSS0_9ZZZZ</name>
<accession>A0A6J6LSS0</accession>
<proteinExistence type="predicted"/>
<dbReference type="PANTHER" id="PTHR11516">
    <property type="entry name" value="PYRUVATE DEHYDROGENASE E1 COMPONENT, ALPHA SUBUNIT BACTERIAL AND ORGANELLAR"/>
    <property type="match status" value="1"/>
</dbReference>
<protein>
    <submittedName>
        <fullName evidence="5">Unannotated protein</fullName>
    </submittedName>
</protein>
<dbReference type="GO" id="GO:0006086">
    <property type="term" value="P:pyruvate decarboxylation to acetyl-CoA"/>
    <property type="evidence" value="ECO:0007669"/>
    <property type="project" value="TreeGrafter"/>
</dbReference>
<reference evidence="5" key="1">
    <citation type="submission" date="2020-05" db="EMBL/GenBank/DDBJ databases">
        <authorList>
            <person name="Chiriac C."/>
            <person name="Salcher M."/>
            <person name="Ghai R."/>
            <person name="Kavagutti S V."/>
        </authorList>
    </citation>
    <scope>NUCLEOTIDE SEQUENCE</scope>
</reference>
<dbReference type="Pfam" id="PF00676">
    <property type="entry name" value="E1_dh"/>
    <property type="match status" value="1"/>
</dbReference>
<dbReference type="InterPro" id="IPR050642">
    <property type="entry name" value="PDH_E1_Alpha_Subunit"/>
</dbReference>
<feature type="domain" description="Dehydrogenase E1 component" evidence="4">
    <location>
        <begin position="19"/>
        <end position="310"/>
    </location>
</feature>